<dbReference type="HOGENOM" id="CLU_943395_0_0_1"/>
<evidence type="ECO:0008006" key="4">
    <source>
        <dbReference type="Google" id="ProtNLM"/>
    </source>
</evidence>
<evidence type="ECO:0000313" key="3">
    <source>
        <dbReference type="Proteomes" id="UP000015100"/>
    </source>
</evidence>
<name>S8BVW6_DACHA</name>
<dbReference type="eggNOG" id="ENOG502T091">
    <property type="taxonomic scope" value="Eukaryota"/>
</dbReference>
<dbReference type="OrthoDB" id="5596743at2759"/>
<comment type="caution">
    <text evidence="2">The sequence shown here is derived from an EMBL/GenBank/DDBJ whole genome shotgun (WGS) entry which is preliminary data.</text>
</comment>
<dbReference type="AlphaFoldDB" id="S8BVW6"/>
<keyword evidence="3" id="KW-1185">Reference proteome</keyword>
<evidence type="ECO:0000313" key="2">
    <source>
        <dbReference type="EMBL" id="EPS43643.1"/>
    </source>
</evidence>
<accession>S8BVW6</accession>
<feature type="signal peptide" evidence="1">
    <location>
        <begin position="1"/>
        <end position="17"/>
    </location>
</feature>
<sequence>MKTTSIYILALVAAANASILKPRAVCNADLCLRAVRATQRPTVGPSDCSEYFRVTVTPSTSTFYDTTTLYISSTTTPDTVTDTATTSITATETIPTTTVTITTITTPGETTVPFTATVTELKKVKRDATIPAYASACSGVVRYSSACSCLIGTFPTTTVAAPSTTITLPTTITTYDSFPTVTNTVTLTNTISESTTEISTTTATAFVPDTTWVSFRAKVKSGPKQGEYLVQKNSLLGDEGPYFIGLNPVGSIFLLNQATGEIKFGEVPRGVFVLPGQTSVAFVLSMSDVQKTRYGAVQVTCSISGNDLSCGTGSLVQTGYGDEGQGSSFYLGASDLDWSAYGGEAATYELESATL</sequence>
<evidence type="ECO:0000256" key="1">
    <source>
        <dbReference type="SAM" id="SignalP"/>
    </source>
</evidence>
<dbReference type="OMA" id="NEDNCLR"/>
<keyword evidence="1" id="KW-0732">Signal</keyword>
<gene>
    <name evidence="2" type="ORF">H072_2428</name>
</gene>
<dbReference type="EMBL" id="AQGS01000071">
    <property type="protein sequence ID" value="EPS43643.1"/>
    <property type="molecule type" value="Genomic_DNA"/>
</dbReference>
<protein>
    <recommendedName>
        <fullName evidence="4">PA14 domain-containing protein</fullName>
    </recommendedName>
</protein>
<dbReference type="Proteomes" id="UP000015100">
    <property type="component" value="Unassembled WGS sequence"/>
</dbReference>
<dbReference type="STRING" id="1284197.S8BVW6"/>
<proteinExistence type="predicted"/>
<feature type="chain" id="PRO_5005374869" description="PA14 domain-containing protein" evidence="1">
    <location>
        <begin position="18"/>
        <end position="355"/>
    </location>
</feature>
<reference evidence="2 3" key="1">
    <citation type="journal article" date="2013" name="PLoS Genet.">
        <title>Genomic mechanisms accounting for the adaptation to parasitism in nematode-trapping fungi.</title>
        <authorList>
            <person name="Meerupati T."/>
            <person name="Andersson K.M."/>
            <person name="Friman E."/>
            <person name="Kumar D."/>
            <person name="Tunlid A."/>
            <person name="Ahren D."/>
        </authorList>
    </citation>
    <scope>NUCLEOTIDE SEQUENCE [LARGE SCALE GENOMIC DNA]</scope>
    <source>
        <strain evidence="2 3">CBS 200.50</strain>
    </source>
</reference>
<reference evidence="3" key="2">
    <citation type="submission" date="2013-04" db="EMBL/GenBank/DDBJ databases">
        <title>Genomic mechanisms accounting for the adaptation to parasitism in nematode-trapping fungi.</title>
        <authorList>
            <person name="Ahren D.G."/>
        </authorList>
    </citation>
    <scope>NUCLEOTIDE SEQUENCE [LARGE SCALE GENOMIC DNA]</scope>
    <source>
        <strain evidence="3">CBS 200.50</strain>
    </source>
</reference>
<organism evidence="2 3">
    <name type="scientific">Dactylellina haptotyla (strain CBS 200.50)</name>
    <name type="common">Nematode-trapping fungus</name>
    <name type="synonym">Monacrosporium haptotylum</name>
    <dbReference type="NCBI Taxonomy" id="1284197"/>
    <lineage>
        <taxon>Eukaryota</taxon>
        <taxon>Fungi</taxon>
        <taxon>Dikarya</taxon>
        <taxon>Ascomycota</taxon>
        <taxon>Pezizomycotina</taxon>
        <taxon>Orbiliomycetes</taxon>
        <taxon>Orbiliales</taxon>
        <taxon>Orbiliaceae</taxon>
        <taxon>Dactylellina</taxon>
    </lineage>
</organism>